<protein>
    <submittedName>
        <fullName evidence="4">Acid phosphatase</fullName>
    </submittedName>
</protein>
<dbReference type="Proteomes" id="UP000598996">
    <property type="component" value="Unassembled WGS sequence"/>
</dbReference>
<comment type="caution">
    <text evidence="4">The sequence shown here is derived from an EMBL/GenBank/DDBJ whole genome shotgun (WGS) entry which is preliminary data.</text>
</comment>
<evidence type="ECO:0000313" key="4">
    <source>
        <dbReference type="EMBL" id="MBL7260216.1"/>
    </source>
</evidence>
<keyword evidence="3" id="KW-0732">Signal</keyword>
<dbReference type="PANTHER" id="PTHR31956:SF1">
    <property type="entry name" value="NON-SPECIFIC PHOSPHOLIPASE C1"/>
    <property type="match status" value="1"/>
</dbReference>
<name>A0ABS1W0F3_9ACTN</name>
<dbReference type="Pfam" id="PF04185">
    <property type="entry name" value="Phosphoesterase"/>
    <property type="match status" value="1"/>
</dbReference>
<keyword evidence="1" id="KW-0378">Hydrolase</keyword>
<dbReference type="SUPFAM" id="SSF53649">
    <property type="entry name" value="Alkaline phosphatase-like"/>
    <property type="match status" value="1"/>
</dbReference>
<gene>
    <name evidence="4" type="ORF">JKJ07_38545</name>
</gene>
<reference evidence="4 5" key="1">
    <citation type="submission" date="2021-01" db="EMBL/GenBank/DDBJ databases">
        <title>Actinoplanes sp. nov. LDG1-01 isolated from lichen.</title>
        <authorList>
            <person name="Saeng-In P."/>
            <person name="Phongsopitanun W."/>
            <person name="Kanchanasin P."/>
            <person name="Yuki M."/>
            <person name="Kudo T."/>
            <person name="Ohkuma M."/>
            <person name="Tanasupawat S."/>
        </authorList>
    </citation>
    <scope>NUCLEOTIDE SEQUENCE [LARGE SCALE GENOMIC DNA]</scope>
    <source>
        <strain evidence="4 5">LDG1-01</strain>
    </source>
</reference>
<sequence length="274" mass="30089">MLLAMSTVVMVVPSSAAQAAAVPRPDHVVIVVLENKRYDSVVGDRRTPWVSALAARSANLTRFYAETHPSQPNYLALFSGSTQGVTDNKCPHELGDRVNLARQLIDAGHSFAGYSEDLPRTGWRGCGSGGYVRRHNPWVNFSNVPAAANRPYTAFPSDFSRLPTLSFVIPNLCHDMHDCPKAQGDAWLKREFAGYVAWARKHNSLFILTFDEDNKTGGNRIATIVAGAGVRPGAYATRVDHYDLLRTVQQMYGLRPAGWATRRAGLPAIWAPRG</sequence>
<feature type="chain" id="PRO_5045761869" evidence="3">
    <location>
        <begin position="20"/>
        <end position="274"/>
    </location>
</feature>
<organism evidence="4 5">
    <name type="scientific">Paractinoplanes lichenicola</name>
    <dbReference type="NCBI Taxonomy" id="2802976"/>
    <lineage>
        <taxon>Bacteria</taxon>
        <taxon>Bacillati</taxon>
        <taxon>Actinomycetota</taxon>
        <taxon>Actinomycetes</taxon>
        <taxon>Micromonosporales</taxon>
        <taxon>Micromonosporaceae</taxon>
        <taxon>Paractinoplanes</taxon>
    </lineage>
</organism>
<dbReference type="EMBL" id="JAENHO010000013">
    <property type="protein sequence ID" value="MBL7260216.1"/>
    <property type="molecule type" value="Genomic_DNA"/>
</dbReference>
<dbReference type="InterPro" id="IPR007312">
    <property type="entry name" value="Phosphoesterase"/>
</dbReference>
<keyword evidence="2" id="KW-0843">Virulence</keyword>
<feature type="signal peptide" evidence="3">
    <location>
        <begin position="1"/>
        <end position="19"/>
    </location>
</feature>
<evidence type="ECO:0000313" key="5">
    <source>
        <dbReference type="Proteomes" id="UP000598996"/>
    </source>
</evidence>
<evidence type="ECO:0000256" key="3">
    <source>
        <dbReference type="SAM" id="SignalP"/>
    </source>
</evidence>
<dbReference type="Gene3D" id="3.40.720.10">
    <property type="entry name" value="Alkaline Phosphatase, subunit A"/>
    <property type="match status" value="1"/>
</dbReference>
<keyword evidence="5" id="KW-1185">Reference proteome</keyword>
<dbReference type="InterPro" id="IPR017850">
    <property type="entry name" value="Alkaline_phosphatase_core_sf"/>
</dbReference>
<evidence type="ECO:0000256" key="1">
    <source>
        <dbReference type="ARBA" id="ARBA00022801"/>
    </source>
</evidence>
<accession>A0ABS1W0F3</accession>
<evidence type="ECO:0000256" key="2">
    <source>
        <dbReference type="ARBA" id="ARBA00023026"/>
    </source>
</evidence>
<dbReference type="PANTHER" id="PTHR31956">
    <property type="entry name" value="NON-SPECIFIC PHOSPHOLIPASE C4-RELATED"/>
    <property type="match status" value="1"/>
</dbReference>
<proteinExistence type="predicted"/>